<feature type="compositionally biased region" description="Polar residues" evidence="1">
    <location>
        <begin position="158"/>
        <end position="170"/>
    </location>
</feature>
<evidence type="ECO:0000313" key="4">
    <source>
        <dbReference type="Proteomes" id="UP000824088"/>
    </source>
</evidence>
<evidence type="ECO:0000313" key="3">
    <source>
        <dbReference type="EMBL" id="HIU21370.1"/>
    </source>
</evidence>
<dbReference type="InterPro" id="IPR007359">
    <property type="entry name" value="SigmaE_reg_RseC_MucC"/>
</dbReference>
<reference evidence="3" key="1">
    <citation type="submission" date="2020-10" db="EMBL/GenBank/DDBJ databases">
        <authorList>
            <person name="Gilroy R."/>
        </authorList>
    </citation>
    <scope>NUCLEOTIDE SEQUENCE</scope>
    <source>
        <strain evidence="3">1063</strain>
    </source>
</reference>
<dbReference type="AlphaFoldDB" id="A0A9D1HU58"/>
<reference evidence="3" key="2">
    <citation type="journal article" date="2021" name="PeerJ">
        <title>Extensive microbial diversity within the chicken gut microbiome revealed by metagenomics and culture.</title>
        <authorList>
            <person name="Gilroy R."/>
            <person name="Ravi A."/>
            <person name="Getino M."/>
            <person name="Pursley I."/>
            <person name="Horton D.L."/>
            <person name="Alikhan N.F."/>
            <person name="Baker D."/>
            <person name="Gharbi K."/>
            <person name="Hall N."/>
            <person name="Watson M."/>
            <person name="Adriaenssens E.M."/>
            <person name="Foster-Nyarko E."/>
            <person name="Jarju S."/>
            <person name="Secka A."/>
            <person name="Antonio M."/>
            <person name="Oren A."/>
            <person name="Chaudhuri R.R."/>
            <person name="La Ragione R."/>
            <person name="Hildebrand F."/>
            <person name="Pallen M.J."/>
        </authorList>
    </citation>
    <scope>NUCLEOTIDE SEQUENCE</scope>
    <source>
        <strain evidence="3">1063</strain>
    </source>
</reference>
<comment type="caution">
    <text evidence="3">The sequence shown here is derived from an EMBL/GenBank/DDBJ whole genome shotgun (WGS) entry which is preliminary data.</text>
</comment>
<dbReference type="PANTHER" id="PTHR35867:SF1">
    <property type="entry name" value="PROTEIN RSEC"/>
    <property type="match status" value="1"/>
</dbReference>
<dbReference type="InterPro" id="IPR026268">
    <property type="entry name" value="RseC"/>
</dbReference>
<name>A0A9D1HU58_9FIRM</name>
<keyword evidence="2" id="KW-1133">Transmembrane helix</keyword>
<dbReference type="PIRSF" id="PIRSF004923">
    <property type="entry name" value="RseC"/>
    <property type="match status" value="1"/>
</dbReference>
<sequence length="170" mass="17854">MTERGVVTKVKGGKATVQFDRKSACDSCHMCAVTKDGMKVQIVIENTLGAVVGDFVSVRMGERFVLTAALIVYIIPLVLVGIGVGAGSLLSELAQALLAVGGLVAGFVIAFLLDRFVIRKRKGFAPQMVEICPPPSALSGEAAKRSAESAAPAEDGNKNVNNSQHNAERQ</sequence>
<dbReference type="EMBL" id="DVMN01000070">
    <property type="protein sequence ID" value="HIU21370.1"/>
    <property type="molecule type" value="Genomic_DNA"/>
</dbReference>
<dbReference type="Proteomes" id="UP000824088">
    <property type="component" value="Unassembled WGS sequence"/>
</dbReference>
<keyword evidence="2" id="KW-0812">Transmembrane</keyword>
<evidence type="ECO:0000256" key="2">
    <source>
        <dbReference type="SAM" id="Phobius"/>
    </source>
</evidence>
<keyword evidence="2" id="KW-0472">Membrane</keyword>
<protein>
    <submittedName>
        <fullName evidence="3">SoxR reducing system RseC family protein</fullName>
    </submittedName>
</protein>
<dbReference type="Pfam" id="PF04246">
    <property type="entry name" value="RseC_MucC"/>
    <property type="match status" value="1"/>
</dbReference>
<evidence type="ECO:0000256" key="1">
    <source>
        <dbReference type="SAM" id="MobiDB-lite"/>
    </source>
</evidence>
<feature type="transmembrane region" description="Helical" evidence="2">
    <location>
        <begin position="64"/>
        <end position="87"/>
    </location>
</feature>
<proteinExistence type="predicted"/>
<dbReference type="PANTHER" id="PTHR35867">
    <property type="entry name" value="PROTEIN RSEC"/>
    <property type="match status" value="1"/>
</dbReference>
<organism evidence="3 4">
    <name type="scientific">Candidatus Limadaptatus stercorigallinarum</name>
    <dbReference type="NCBI Taxonomy" id="2840845"/>
    <lineage>
        <taxon>Bacteria</taxon>
        <taxon>Bacillati</taxon>
        <taxon>Bacillota</taxon>
        <taxon>Clostridia</taxon>
        <taxon>Eubacteriales</taxon>
        <taxon>Candidatus Limadaptatus</taxon>
    </lineage>
</organism>
<accession>A0A9D1HU58</accession>
<feature type="transmembrane region" description="Helical" evidence="2">
    <location>
        <begin position="93"/>
        <end position="113"/>
    </location>
</feature>
<gene>
    <name evidence="3" type="ORF">IAD51_03970</name>
</gene>
<feature type="region of interest" description="Disordered" evidence="1">
    <location>
        <begin position="137"/>
        <end position="170"/>
    </location>
</feature>